<feature type="region of interest" description="Disordered" evidence="1">
    <location>
        <begin position="1"/>
        <end position="30"/>
    </location>
</feature>
<dbReference type="EMBL" id="CACRXK020020314">
    <property type="protein sequence ID" value="CAB4034666.1"/>
    <property type="molecule type" value="Genomic_DNA"/>
</dbReference>
<evidence type="ECO:0000256" key="1">
    <source>
        <dbReference type="SAM" id="MobiDB-lite"/>
    </source>
</evidence>
<dbReference type="AlphaFoldDB" id="A0A7D9LKV2"/>
<evidence type="ECO:0000313" key="3">
    <source>
        <dbReference type="Proteomes" id="UP001152795"/>
    </source>
</evidence>
<feature type="compositionally biased region" description="Basic and acidic residues" evidence="1">
    <location>
        <begin position="7"/>
        <end position="30"/>
    </location>
</feature>
<dbReference type="Proteomes" id="UP001152795">
    <property type="component" value="Unassembled WGS sequence"/>
</dbReference>
<comment type="caution">
    <text evidence="2">The sequence shown here is derived from an EMBL/GenBank/DDBJ whole genome shotgun (WGS) entry which is preliminary data.</text>
</comment>
<sequence>RMYNVFRDNESRMEKESRKQRKRVEAETRQKLREESIWEKSIAKEEARGRGVMIREKAAEKRRFRDERTCSRGKDSSEQYRKRRSKTSWCNDS</sequence>
<feature type="compositionally biased region" description="Basic and acidic residues" evidence="1">
    <location>
        <begin position="60"/>
        <end position="80"/>
    </location>
</feature>
<accession>A0A7D9LKV2</accession>
<reference evidence="2" key="1">
    <citation type="submission" date="2020-04" db="EMBL/GenBank/DDBJ databases">
        <authorList>
            <person name="Alioto T."/>
            <person name="Alioto T."/>
            <person name="Gomez Garrido J."/>
        </authorList>
    </citation>
    <scope>NUCLEOTIDE SEQUENCE</scope>
    <source>
        <strain evidence="2">A484AB</strain>
    </source>
</reference>
<feature type="non-terminal residue" evidence="2">
    <location>
        <position position="1"/>
    </location>
</feature>
<name>A0A7D9LKV2_PARCT</name>
<evidence type="ECO:0000313" key="2">
    <source>
        <dbReference type="EMBL" id="CAB4034666.1"/>
    </source>
</evidence>
<protein>
    <submittedName>
        <fullName evidence="2">Uncharacterized protein</fullName>
    </submittedName>
</protein>
<proteinExistence type="predicted"/>
<feature type="region of interest" description="Disordered" evidence="1">
    <location>
        <begin position="60"/>
        <end position="93"/>
    </location>
</feature>
<organism evidence="2 3">
    <name type="scientific">Paramuricea clavata</name>
    <name type="common">Red gorgonian</name>
    <name type="synonym">Violescent sea-whip</name>
    <dbReference type="NCBI Taxonomy" id="317549"/>
    <lineage>
        <taxon>Eukaryota</taxon>
        <taxon>Metazoa</taxon>
        <taxon>Cnidaria</taxon>
        <taxon>Anthozoa</taxon>
        <taxon>Octocorallia</taxon>
        <taxon>Malacalcyonacea</taxon>
        <taxon>Plexauridae</taxon>
        <taxon>Paramuricea</taxon>
    </lineage>
</organism>
<keyword evidence="3" id="KW-1185">Reference proteome</keyword>
<gene>
    <name evidence="2" type="ORF">PACLA_8A021884</name>
</gene>